<organism evidence="1 2">
    <name type="scientific">Musa troglodytarum</name>
    <name type="common">fe'i banana</name>
    <dbReference type="NCBI Taxonomy" id="320322"/>
    <lineage>
        <taxon>Eukaryota</taxon>
        <taxon>Viridiplantae</taxon>
        <taxon>Streptophyta</taxon>
        <taxon>Embryophyta</taxon>
        <taxon>Tracheophyta</taxon>
        <taxon>Spermatophyta</taxon>
        <taxon>Magnoliopsida</taxon>
        <taxon>Liliopsida</taxon>
        <taxon>Zingiberales</taxon>
        <taxon>Musaceae</taxon>
        <taxon>Musa</taxon>
    </lineage>
</organism>
<sequence>MATHGEDKKLLKENKHVEFVQRWNLLNYKLEKKAMYFLRSSDHDLYAIHTLVYEASQKLEASITCFNDPPFPWESVSLFGVLLFGTFVEIADSALDKALWSKVESEQAYGHLFYVKDAGTSTYFRLTCFVCETFTLTSSTTTSSIVMNGSIGFSGSANNVASGIHLQQTQRNASKLHVLMWTSTQLPMWKFKFRLPKTSRWIGGHCGCSACSMNQSLADAAHQLEQQLSVKYMETDDRQFPAHRAQRPATL</sequence>
<dbReference type="EMBL" id="CP097507">
    <property type="protein sequence ID" value="URE05484.1"/>
    <property type="molecule type" value="Genomic_DNA"/>
</dbReference>
<evidence type="ECO:0000313" key="2">
    <source>
        <dbReference type="Proteomes" id="UP001055439"/>
    </source>
</evidence>
<gene>
    <name evidence="1" type="ORF">MUK42_36010</name>
</gene>
<evidence type="ECO:0000313" key="1">
    <source>
        <dbReference type="EMBL" id="URE05484.1"/>
    </source>
</evidence>
<name>A0A9E7G4M7_9LILI</name>
<keyword evidence="2" id="KW-1185">Reference proteome</keyword>
<dbReference type="OrthoDB" id="10568559at2759"/>
<dbReference type="AlphaFoldDB" id="A0A9E7G4M7"/>
<reference evidence="1" key="1">
    <citation type="submission" date="2022-05" db="EMBL/GenBank/DDBJ databases">
        <title>The Musa troglodytarum L. genome provides insights into the mechanism of non-climacteric behaviour and enrichment of carotenoids.</title>
        <authorList>
            <person name="Wang J."/>
        </authorList>
    </citation>
    <scope>NUCLEOTIDE SEQUENCE</scope>
    <source>
        <tissue evidence="1">Leaf</tissue>
    </source>
</reference>
<proteinExistence type="predicted"/>
<protein>
    <submittedName>
        <fullName evidence="1">Uncharacterized protein</fullName>
    </submittedName>
</protein>
<accession>A0A9E7G4M7</accession>
<dbReference type="Proteomes" id="UP001055439">
    <property type="component" value="Chromosome 5"/>
</dbReference>